<reference evidence="4 5" key="1">
    <citation type="submission" date="2018-10" db="EMBL/GenBank/DDBJ databases">
        <title>A high-quality apple genome assembly.</title>
        <authorList>
            <person name="Hu J."/>
        </authorList>
    </citation>
    <scope>NUCLEOTIDE SEQUENCE [LARGE SCALE GENOMIC DNA]</scope>
    <source>
        <strain evidence="5">cv. HFTH1</strain>
        <tissue evidence="4">Young leaf</tissue>
    </source>
</reference>
<comment type="catalytic activity">
    <reaction evidence="1">
        <text>[protein]-peptidylproline (omega=180) = [protein]-peptidylproline (omega=0)</text>
        <dbReference type="Rhea" id="RHEA:16237"/>
        <dbReference type="Rhea" id="RHEA-COMP:10747"/>
        <dbReference type="Rhea" id="RHEA-COMP:10748"/>
        <dbReference type="ChEBI" id="CHEBI:83833"/>
        <dbReference type="ChEBI" id="CHEBI:83834"/>
        <dbReference type="EC" id="5.2.1.8"/>
    </reaction>
</comment>
<dbReference type="InterPro" id="IPR001179">
    <property type="entry name" value="PPIase_FKBP_dom"/>
</dbReference>
<dbReference type="SUPFAM" id="SSF54534">
    <property type="entry name" value="FKBP-like"/>
    <property type="match status" value="1"/>
</dbReference>
<evidence type="ECO:0000256" key="2">
    <source>
        <dbReference type="SAM" id="MobiDB-lite"/>
    </source>
</evidence>
<dbReference type="STRING" id="3750.A0A498JEV2"/>
<dbReference type="Gene3D" id="3.10.50.40">
    <property type="match status" value="1"/>
</dbReference>
<gene>
    <name evidence="4" type="ORF">DVH24_016117</name>
</gene>
<comment type="caution">
    <text evidence="4">The sequence shown here is derived from an EMBL/GenBank/DDBJ whole genome shotgun (WGS) entry which is preliminary data.</text>
</comment>
<dbReference type="EMBL" id="RDQH01000333">
    <property type="protein sequence ID" value="RXH94050.1"/>
    <property type="molecule type" value="Genomic_DNA"/>
</dbReference>
<dbReference type="GO" id="GO:0003755">
    <property type="term" value="F:peptidyl-prolyl cis-trans isomerase activity"/>
    <property type="evidence" value="ECO:0007669"/>
    <property type="project" value="UniProtKB-KW"/>
</dbReference>
<evidence type="ECO:0000313" key="5">
    <source>
        <dbReference type="Proteomes" id="UP000290289"/>
    </source>
</evidence>
<sequence>MKCGSQDGENETVTEDATFMRGEPSQDANGPPKVDSKAEILHEKVTKQIIKEGHGPIPSKAWTESTGHKFEDTWDEQQPLEMILGKCISLADMKSGERALLHVGGELGSGKDESFSFPNVPPLADISYEVELIGFDETKEVAHLLSNGKARSDMTVEERFGAADRRRMEMLYLKRKN</sequence>
<dbReference type="PROSITE" id="PS50059">
    <property type="entry name" value="FKBP_PPIASE"/>
    <property type="match status" value="1"/>
</dbReference>
<dbReference type="Pfam" id="PF00254">
    <property type="entry name" value="FKBP_C"/>
    <property type="match status" value="1"/>
</dbReference>
<organism evidence="4 5">
    <name type="scientific">Malus domestica</name>
    <name type="common">Apple</name>
    <name type="synonym">Pyrus malus</name>
    <dbReference type="NCBI Taxonomy" id="3750"/>
    <lineage>
        <taxon>Eukaryota</taxon>
        <taxon>Viridiplantae</taxon>
        <taxon>Streptophyta</taxon>
        <taxon>Embryophyta</taxon>
        <taxon>Tracheophyta</taxon>
        <taxon>Spermatophyta</taxon>
        <taxon>Magnoliopsida</taxon>
        <taxon>eudicotyledons</taxon>
        <taxon>Gunneridae</taxon>
        <taxon>Pentapetalae</taxon>
        <taxon>rosids</taxon>
        <taxon>fabids</taxon>
        <taxon>Rosales</taxon>
        <taxon>Rosaceae</taxon>
        <taxon>Amygdaloideae</taxon>
        <taxon>Maleae</taxon>
        <taxon>Malus</taxon>
    </lineage>
</organism>
<evidence type="ECO:0000313" key="4">
    <source>
        <dbReference type="EMBL" id="RXH94050.1"/>
    </source>
</evidence>
<dbReference type="InterPro" id="IPR046357">
    <property type="entry name" value="PPIase_dom_sf"/>
</dbReference>
<proteinExistence type="predicted"/>
<evidence type="ECO:0000256" key="1">
    <source>
        <dbReference type="PROSITE-ProRule" id="PRU00277"/>
    </source>
</evidence>
<dbReference type="EC" id="5.2.1.8" evidence="1"/>
<dbReference type="Proteomes" id="UP000290289">
    <property type="component" value="Chromosome 7"/>
</dbReference>
<keyword evidence="1" id="KW-0413">Isomerase</keyword>
<accession>A0A498JEV2</accession>
<dbReference type="AlphaFoldDB" id="A0A498JEV2"/>
<feature type="region of interest" description="Disordered" evidence="2">
    <location>
        <begin position="1"/>
        <end position="35"/>
    </location>
</feature>
<keyword evidence="5" id="KW-1185">Reference proteome</keyword>
<name>A0A498JEV2_MALDO</name>
<feature type="domain" description="PPIase FKBP-type" evidence="3">
    <location>
        <begin position="81"/>
        <end position="136"/>
    </location>
</feature>
<protein>
    <recommendedName>
        <fullName evidence="1">peptidylprolyl isomerase</fullName>
        <ecNumber evidence="1">5.2.1.8</ecNumber>
    </recommendedName>
</protein>
<keyword evidence="1" id="KW-0697">Rotamase</keyword>
<evidence type="ECO:0000259" key="3">
    <source>
        <dbReference type="PROSITE" id="PS50059"/>
    </source>
</evidence>